<evidence type="ECO:0000313" key="3">
    <source>
        <dbReference type="Proteomes" id="UP000799750"/>
    </source>
</evidence>
<dbReference type="Proteomes" id="UP000799750">
    <property type="component" value="Unassembled WGS sequence"/>
</dbReference>
<organism evidence="2 3">
    <name type="scientific">Lophium mytilinum</name>
    <dbReference type="NCBI Taxonomy" id="390894"/>
    <lineage>
        <taxon>Eukaryota</taxon>
        <taxon>Fungi</taxon>
        <taxon>Dikarya</taxon>
        <taxon>Ascomycota</taxon>
        <taxon>Pezizomycotina</taxon>
        <taxon>Dothideomycetes</taxon>
        <taxon>Pleosporomycetidae</taxon>
        <taxon>Mytilinidiales</taxon>
        <taxon>Mytilinidiaceae</taxon>
        <taxon>Lophium</taxon>
    </lineage>
</organism>
<feature type="region of interest" description="Disordered" evidence="1">
    <location>
        <begin position="1"/>
        <end position="97"/>
    </location>
</feature>
<name>A0A6A6R104_9PEZI</name>
<dbReference type="AlphaFoldDB" id="A0A6A6R104"/>
<keyword evidence="3" id="KW-1185">Reference proteome</keyword>
<reference evidence="2" key="1">
    <citation type="journal article" date="2020" name="Stud. Mycol.">
        <title>101 Dothideomycetes genomes: a test case for predicting lifestyles and emergence of pathogens.</title>
        <authorList>
            <person name="Haridas S."/>
            <person name="Albert R."/>
            <person name="Binder M."/>
            <person name="Bloem J."/>
            <person name="Labutti K."/>
            <person name="Salamov A."/>
            <person name="Andreopoulos B."/>
            <person name="Baker S."/>
            <person name="Barry K."/>
            <person name="Bills G."/>
            <person name="Bluhm B."/>
            <person name="Cannon C."/>
            <person name="Castanera R."/>
            <person name="Culley D."/>
            <person name="Daum C."/>
            <person name="Ezra D."/>
            <person name="Gonzalez J."/>
            <person name="Henrissat B."/>
            <person name="Kuo A."/>
            <person name="Liang C."/>
            <person name="Lipzen A."/>
            <person name="Lutzoni F."/>
            <person name="Magnuson J."/>
            <person name="Mondo S."/>
            <person name="Nolan M."/>
            <person name="Ohm R."/>
            <person name="Pangilinan J."/>
            <person name="Park H.-J."/>
            <person name="Ramirez L."/>
            <person name="Alfaro M."/>
            <person name="Sun H."/>
            <person name="Tritt A."/>
            <person name="Yoshinaga Y."/>
            <person name="Zwiers L.-H."/>
            <person name="Turgeon B."/>
            <person name="Goodwin S."/>
            <person name="Spatafora J."/>
            <person name="Crous P."/>
            <person name="Grigoriev I."/>
        </authorList>
    </citation>
    <scope>NUCLEOTIDE SEQUENCE</scope>
    <source>
        <strain evidence="2">CBS 269.34</strain>
    </source>
</reference>
<evidence type="ECO:0000313" key="2">
    <source>
        <dbReference type="EMBL" id="KAF2497513.1"/>
    </source>
</evidence>
<gene>
    <name evidence="2" type="ORF">BU16DRAFT_316267</name>
</gene>
<proteinExistence type="predicted"/>
<protein>
    <submittedName>
        <fullName evidence="2">Uncharacterized protein</fullName>
    </submittedName>
</protein>
<sequence length="202" mass="20635">MPTASAKAPSSTHSSAKAPSSTHSSAKAPSSTHSSAKAPSSTHSSTKVPSSTSSSVKAPSSTSPSAKSPSSTSPSAKAPSSTSPSAKAPSTTPTSTTQAGPVAIFSSLLFSGSAVVASLCTCIEKPLTTTVTSVPIISNLVTATGISSVTSTSTANAIGDNRFLFLFIPVRAKQWLVLQLRIGHGLHLLRICLYRRRSLRRR</sequence>
<dbReference type="EMBL" id="MU004186">
    <property type="protein sequence ID" value="KAF2497513.1"/>
    <property type="molecule type" value="Genomic_DNA"/>
</dbReference>
<accession>A0A6A6R104</accession>
<evidence type="ECO:0000256" key="1">
    <source>
        <dbReference type="SAM" id="MobiDB-lite"/>
    </source>
</evidence>